<evidence type="ECO:0000256" key="2">
    <source>
        <dbReference type="ARBA" id="ARBA00022741"/>
    </source>
</evidence>
<reference evidence="12 13" key="1">
    <citation type="submission" date="2020-07" db="EMBL/GenBank/DDBJ databases">
        <title>Genomic Encyclopedia of Type Strains, Phase III (KMG-III): the genomes of soil and plant-associated and newly described type strains.</title>
        <authorList>
            <person name="Whitman W."/>
        </authorList>
    </citation>
    <scope>NUCLEOTIDE SEQUENCE [LARGE SCALE GENOMIC DNA]</scope>
    <source>
        <strain evidence="12 13">CECT 8576</strain>
    </source>
</reference>
<comment type="caution">
    <text evidence="12">The sequence shown here is derived from an EMBL/GenBank/DDBJ whole genome shotgun (WGS) entry which is preliminary data.</text>
</comment>
<proteinExistence type="inferred from homology"/>
<evidence type="ECO:0000259" key="11">
    <source>
        <dbReference type="PROSITE" id="PS51195"/>
    </source>
</evidence>
<dbReference type="GO" id="GO:0005524">
    <property type="term" value="F:ATP binding"/>
    <property type="evidence" value="ECO:0007669"/>
    <property type="project" value="UniProtKB-KW"/>
</dbReference>
<dbReference type="SMART" id="SM00490">
    <property type="entry name" value="HELICc"/>
    <property type="match status" value="1"/>
</dbReference>
<dbReference type="GO" id="GO:0003724">
    <property type="term" value="F:RNA helicase activity"/>
    <property type="evidence" value="ECO:0007669"/>
    <property type="project" value="UniProtKB-EC"/>
</dbReference>
<dbReference type="Proteomes" id="UP000548304">
    <property type="component" value="Unassembled WGS sequence"/>
</dbReference>
<keyword evidence="2 7" id="KW-0547">Nucleotide-binding</keyword>
<feature type="compositionally biased region" description="Polar residues" evidence="8">
    <location>
        <begin position="10"/>
        <end position="21"/>
    </location>
</feature>
<dbReference type="GO" id="GO:0005840">
    <property type="term" value="C:ribosome"/>
    <property type="evidence" value="ECO:0007669"/>
    <property type="project" value="TreeGrafter"/>
</dbReference>
<dbReference type="InterPro" id="IPR050547">
    <property type="entry name" value="DEAD_box_RNA_helicases"/>
</dbReference>
<dbReference type="CDD" id="cd18787">
    <property type="entry name" value="SF2_C_DEAD"/>
    <property type="match status" value="1"/>
</dbReference>
<dbReference type="PROSITE" id="PS51195">
    <property type="entry name" value="Q_MOTIF"/>
    <property type="match status" value="1"/>
</dbReference>
<dbReference type="PANTHER" id="PTHR47963">
    <property type="entry name" value="DEAD-BOX ATP-DEPENDENT RNA HELICASE 47, MITOCHONDRIAL"/>
    <property type="match status" value="1"/>
</dbReference>
<feature type="region of interest" description="Disordered" evidence="8">
    <location>
        <begin position="450"/>
        <end position="572"/>
    </location>
</feature>
<feature type="region of interest" description="Disordered" evidence="8">
    <location>
        <begin position="1"/>
        <end position="70"/>
    </location>
</feature>
<accession>A0A852Z2R7</accession>
<dbReference type="PROSITE" id="PS00039">
    <property type="entry name" value="DEAD_ATP_HELICASE"/>
    <property type="match status" value="1"/>
</dbReference>
<evidence type="ECO:0000313" key="12">
    <source>
        <dbReference type="EMBL" id="NYH80059.1"/>
    </source>
</evidence>
<evidence type="ECO:0000256" key="6">
    <source>
        <dbReference type="PROSITE-ProRule" id="PRU00552"/>
    </source>
</evidence>
<dbReference type="Gene3D" id="3.40.50.300">
    <property type="entry name" value="P-loop containing nucleotide triphosphate hydrolases"/>
    <property type="match status" value="2"/>
</dbReference>
<dbReference type="InterPro" id="IPR027417">
    <property type="entry name" value="P-loop_NTPase"/>
</dbReference>
<sequence>MRAITKEAITLTNNETRSTGHTGAEDEKPAVQHRDSEKHEAPSEQAQPTQGRDLHAENTGDSESPTFAELGASEEIVRALREAGIERTFMIQEMTLPLALRGADLIGQARTGMGKTLGFGVPLLQQMNLPGDGTPQALIVVPTRELCMQVTRDIEDAAKYLGVRTLSVYGGRPYEPQIEGLRAGVDVVIGTPGRLLDLAEQQHLVLGKVSTLVLDEADEMLDLGFLPDIERILGMVPEQRQTMLFSATMPDAIIQLARNFLYQPTQIRAEQSDESAVHERTHQFVYRAHAMDKPELLARALQANGRGLTMIFSRTKRSAQKLADELNERGFAAGSVHGDLGQGAREKALRAFRTGKIDILVATDVAARGIDVEGVTHVINLQCPEDSKTYVHRIGRTGRAGRTGVAITLVDWDEETRWKVISKELGLGMEDPVETYSTSAHLFNELDIPSEVGGRLPLSKRTRVGLDAEAEERTESAPKRNKRRNRQGSRGESSGSRSSGSEETGNSRPNGRRKRRRTRNGQPVEEAQASGTSTDSEQSSEAKTQRPARRRVRRRRGSENGPAEEKADATTQ</sequence>
<evidence type="ECO:0000256" key="1">
    <source>
        <dbReference type="ARBA" id="ARBA00012552"/>
    </source>
</evidence>
<feature type="compositionally biased region" description="Low complexity" evidence="8">
    <location>
        <begin position="488"/>
        <end position="509"/>
    </location>
</feature>
<evidence type="ECO:0000256" key="7">
    <source>
        <dbReference type="RuleBase" id="RU000492"/>
    </source>
</evidence>
<dbReference type="GO" id="GO:0016787">
    <property type="term" value="F:hydrolase activity"/>
    <property type="evidence" value="ECO:0007669"/>
    <property type="project" value="UniProtKB-KW"/>
</dbReference>
<dbReference type="PROSITE" id="PS51194">
    <property type="entry name" value="HELICASE_CTER"/>
    <property type="match status" value="1"/>
</dbReference>
<evidence type="ECO:0000259" key="9">
    <source>
        <dbReference type="PROSITE" id="PS51192"/>
    </source>
</evidence>
<dbReference type="InterPro" id="IPR000629">
    <property type="entry name" value="RNA-helicase_DEAD-box_CS"/>
</dbReference>
<organism evidence="12 13">
    <name type="scientific">Actinopolyspora biskrensis</name>
    <dbReference type="NCBI Taxonomy" id="1470178"/>
    <lineage>
        <taxon>Bacteria</taxon>
        <taxon>Bacillati</taxon>
        <taxon>Actinomycetota</taxon>
        <taxon>Actinomycetes</taxon>
        <taxon>Actinopolysporales</taxon>
        <taxon>Actinopolysporaceae</taxon>
        <taxon>Actinopolyspora</taxon>
    </lineage>
</organism>
<feature type="domain" description="DEAD-box RNA helicase Q" evidence="11">
    <location>
        <begin position="65"/>
        <end position="93"/>
    </location>
</feature>
<evidence type="ECO:0000256" key="4">
    <source>
        <dbReference type="ARBA" id="ARBA00022806"/>
    </source>
</evidence>
<dbReference type="InterPro" id="IPR011545">
    <property type="entry name" value="DEAD/DEAH_box_helicase_dom"/>
</dbReference>
<evidence type="ECO:0000313" key="13">
    <source>
        <dbReference type="Proteomes" id="UP000548304"/>
    </source>
</evidence>
<feature type="compositionally biased region" description="Polar residues" evidence="8">
    <location>
        <begin position="529"/>
        <end position="542"/>
    </location>
</feature>
<comment type="similarity">
    <text evidence="7">Belongs to the DEAD box helicase family.</text>
</comment>
<feature type="compositionally biased region" description="Basic residues" evidence="8">
    <location>
        <begin position="510"/>
        <end position="519"/>
    </location>
</feature>
<feature type="domain" description="Helicase ATP-binding" evidence="9">
    <location>
        <begin position="96"/>
        <end position="267"/>
    </location>
</feature>
<dbReference type="EC" id="3.6.4.13" evidence="1"/>
<keyword evidence="13" id="KW-1185">Reference proteome</keyword>
<keyword evidence="3 7" id="KW-0378">Hydrolase</keyword>
<feature type="compositionally biased region" description="Basic and acidic residues" evidence="8">
    <location>
        <begin position="563"/>
        <end position="572"/>
    </location>
</feature>
<dbReference type="SUPFAM" id="SSF52540">
    <property type="entry name" value="P-loop containing nucleoside triphosphate hydrolases"/>
    <property type="match status" value="1"/>
</dbReference>
<evidence type="ECO:0000256" key="5">
    <source>
        <dbReference type="ARBA" id="ARBA00022840"/>
    </source>
</evidence>
<evidence type="ECO:0000259" key="10">
    <source>
        <dbReference type="PROSITE" id="PS51194"/>
    </source>
</evidence>
<dbReference type="PROSITE" id="PS51192">
    <property type="entry name" value="HELICASE_ATP_BIND_1"/>
    <property type="match status" value="1"/>
</dbReference>
<dbReference type="CDD" id="cd00268">
    <property type="entry name" value="DEADc"/>
    <property type="match status" value="1"/>
</dbReference>
<dbReference type="InterPro" id="IPR044742">
    <property type="entry name" value="DEAD/DEAH_RhlB"/>
</dbReference>
<feature type="domain" description="Helicase C-terminal" evidence="10">
    <location>
        <begin position="292"/>
        <end position="441"/>
    </location>
</feature>
<dbReference type="Pfam" id="PF00271">
    <property type="entry name" value="Helicase_C"/>
    <property type="match status" value="1"/>
</dbReference>
<protein>
    <recommendedName>
        <fullName evidence="1">RNA helicase</fullName>
        <ecNumber evidence="1">3.6.4.13</ecNumber>
    </recommendedName>
</protein>
<dbReference type="RefSeq" id="WP_179536430.1">
    <property type="nucleotide sequence ID" value="NZ_JACBYW010000006.1"/>
</dbReference>
<dbReference type="GO" id="GO:0005829">
    <property type="term" value="C:cytosol"/>
    <property type="evidence" value="ECO:0007669"/>
    <property type="project" value="TreeGrafter"/>
</dbReference>
<evidence type="ECO:0000256" key="8">
    <source>
        <dbReference type="SAM" id="MobiDB-lite"/>
    </source>
</evidence>
<dbReference type="Pfam" id="PF00270">
    <property type="entry name" value="DEAD"/>
    <property type="match status" value="1"/>
</dbReference>
<gene>
    <name evidence="12" type="ORF">FHR84_003408</name>
</gene>
<dbReference type="AlphaFoldDB" id="A0A852Z2R7"/>
<dbReference type="InterPro" id="IPR014001">
    <property type="entry name" value="Helicase_ATP-bd"/>
</dbReference>
<dbReference type="PANTHER" id="PTHR47963:SF8">
    <property type="entry name" value="ATP-DEPENDENT RNA HELICASE DEAD"/>
    <property type="match status" value="1"/>
</dbReference>
<evidence type="ECO:0000256" key="3">
    <source>
        <dbReference type="ARBA" id="ARBA00022801"/>
    </source>
</evidence>
<feature type="short sequence motif" description="Q motif" evidence="6">
    <location>
        <begin position="65"/>
        <end position="93"/>
    </location>
</feature>
<name>A0A852Z2R7_9ACTN</name>
<feature type="compositionally biased region" description="Basic and acidic residues" evidence="8">
    <location>
        <begin position="23"/>
        <end position="42"/>
    </location>
</feature>
<dbReference type="InterPro" id="IPR001650">
    <property type="entry name" value="Helicase_C-like"/>
</dbReference>
<feature type="compositionally biased region" description="Basic residues" evidence="8">
    <location>
        <begin position="546"/>
        <end position="556"/>
    </location>
</feature>
<dbReference type="InterPro" id="IPR014014">
    <property type="entry name" value="RNA_helicase_DEAD_Q_motif"/>
</dbReference>
<dbReference type="EMBL" id="JACBYW010000006">
    <property type="protein sequence ID" value="NYH80059.1"/>
    <property type="molecule type" value="Genomic_DNA"/>
</dbReference>
<keyword evidence="4 7" id="KW-0347">Helicase</keyword>
<dbReference type="SMART" id="SM00487">
    <property type="entry name" value="DEXDc"/>
    <property type="match status" value="1"/>
</dbReference>
<dbReference type="GO" id="GO:0009409">
    <property type="term" value="P:response to cold"/>
    <property type="evidence" value="ECO:0007669"/>
    <property type="project" value="TreeGrafter"/>
</dbReference>
<dbReference type="GO" id="GO:0033592">
    <property type="term" value="F:RNA strand annealing activity"/>
    <property type="evidence" value="ECO:0007669"/>
    <property type="project" value="TreeGrafter"/>
</dbReference>
<keyword evidence="5 7" id="KW-0067">ATP-binding</keyword>